<dbReference type="Proteomes" id="UP001434883">
    <property type="component" value="Unassembled WGS sequence"/>
</dbReference>
<reference evidence="2 3" key="1">
    <citation type="submission" date="2021-06" db="EMBL/GenBank/DDBJ databases">
        <authorList>
            <person name="Palmer J.M."/>
        </authorList>
    </citation>
    <scope>NUCLEOTIDE SEQUENCE [LARGE SCALE GENOMIC DNA]</scope>
    <source>
        <strain evidence="2 3">XC_2019</strain>
        <tissue evidence="2">Muscle</tissue>
    </source>
</reference>
<gene>
    <name evidence="2" type="ORF">XENOCAPTIV_011430</name>
</gene>
<name>A0ABV0QD31_9TELE</name>
<comment type="caution">
    <text evidence="2">The sequence shown here is derived from an EMBL/GenBank/DDBJ whole genome shotgun (WGS) entry which is preliminary data.</text>
</comment>
<keyword evidence="1" id="KW-0472">Membrane</keyword>
<sequence length="101" mass="11349">MASSYTYVALCVLLVELYLEMTCFFGTKYVLNGTFVQKSVSDGVICTTNTAMVLVGLFKITLTVGEDTVRNKITVNLGLNFPAWHFHECVCEPKINDWKSR</sequence>
<protein>
    <submittedName>
        <fullName evidence="2">Uncharacterized protein</fullName>
    </submittedName>
</protein>
<keyword evidence="1" id="KW-1133">Transmembrane helix</keyword>
<dbReference type="EMBL" id="JAHRIN010008647">
    <property type="protein sequence ID" value="MEQ2193728.1"/>
    <property type="molecule type" value="Genomic_DNA"/>
</dbReference>
<proteinExistence type="predicted"/>
<feature type="transmembrane region" description="Helical" evidence="1">
    <location>
        <begin position="6"/>
        <end position="31"/>
    </location>
</feature>
<keyword evidence="3" id="KW-1185">Reference proteome</keyword>
<keyword evidence="1" id="KW-0812">Transmembrane</keyword>
<organism evidence="2 3">
    <name type="scientific">Xenoophorus captivus</name>
    <dbReference type="NCBI Taxonomy" id="1517983"/>
    <lineage>
        <taxon>Eukaryota</taxon>
        <taxon>Metazoa</taxon>
        <taxon>Chordata</taxon>
        <taxon>Craniata</taxon>
        <taxon>Vertebrata</taxon>
        <taxon>Euteleostomi</taxon>
        <taxon>Actinopterygii</taxon>
        <taxon>Neopterygii</taxon>
        <taxon>Teleostei</taxon>
        <taxon>Neoteleostei</taxon>
        <taxon>Acanthomorphata</taxon>
        <taxon>Ovalentaria</taxon>
        <taxon>Atherinomorphae</taxon>
        <taxon>Cyprinodontiformes</taxon>
        <taxon>Goodeidae</taxon>
        <taxon>Xenoophorus</taxon>
    </lineage>
</organism>
<evidence type="ECO:0000256" key="1">
    <source>
        <dbReference type="SAM" id="Phobius"/>
    </source>
</evidence>
<evidence type="ECO:0000313" key="2">
    <source>
        <dbReference type="EMBL" id="MEQ2193728.1"/>
    </source>
</evidence>
<evidence type="ECO:0000313" key="3">
    <source>
        <dbReference type="Proteomes" id="UP001434883"/>
    </source>
</evidence>
<accession>A0ABV0QD31</accession>